<dbReference type="Proteomes" id="UP000229907">
    <property type="component" value="Chromosome"/>
</dbReference>
<evidence type="ECO:0000313" key="2">
    <source>
        <dbReference type="Proteomes" id="UP000229907"/>
    </source>
</evidence>
<organism evidence="1 2">
    <name type="scientific">Bifidobacterium choerinum</name>
    <dbReference type="NCBI Taxonomy" id="35760"/>
    <lineage>
        <taxon>Bacteria</taxon>
        <taxon>Bacillati</taxon>
        <taxon>Actinomycetota</taxon>
        <taxon>Actinomycetes</taxon>
        <taxon>Bifidobacteriales</taxon>
        <taxon>Bifidobacteriaceae</taxon>
        <taxon>Bifidobacterium</taxon>
    </lineage>
</organism>
<name>A0A2D3D402_9BIFI</name>
<sequence length="110" mass="11727">MDIVLNTVMAALRNELNIPAGEDDILTEKISTAVAYVDSALGDATIPQSVYDDCVVGCAADLYNRKSAQLGVMSTGMDGMEPYRIPLDPLRSVWPKLNAAGVLTGRSVII</sequence>
<evidence type="ECO:0000313" key="1">
    <source>
        <dbReference type="EMBL" id="ATU19813.1"/>
    </source>
</evidence>
<proteinExistence type="predicted"/>
<accession>A0A2D3D402</accession>
<dbReference type="KEGG" id="bcho:BcFMB_01405"/>
<gene>
    <name evidence="1" type="ORF">BcFMB_01405</name>
</gene>
<evidence type="ECO:0008006" key="3">
    <source>
        <dbReference type="Google" id="ProtNLM"/>
    </source>
</evidence>
<reference evidence="1 2" key="1">
    <citation type="submission" date="2016-11" db="EMBL/GenBank/DDBJ databases">
        <title>complete genome sequence of Bifidobacterium choerinum strain FMB-1.</title>
        <authorList>
            <person name="Park C.-S."/>
            <person name="Jung D.-H."/>
            <person name="Choi D.-S."/>
        </authorList>
    </citation>
    <scope>NUCLEOTIDE SEQUENCE [LARGE SCALE GENOMIC DNA]</scope>
    <source>
        <strain evidence="1 2">FMB-1</strain>
    </source>
</reference>
<protein>
    <recommendedName>
        <fullName evidence="3">Phage gp6-like head-tail connector protein</fullName>
    </recommendedName>
</protein>
<dbReference type="AlphaFoldDB" id="A0A2D3D402"/>
<dbReference type="EMBL" id="CP018044">
    <property type="protein sequence ID" value="ATU19813.1"/>
    <property type="molecule type" value="Genomic_DNA"/>
</dbReference>